<organism evidence="10 11">
    <name type="scientific">Schizosaccharomyces cryophilus (strain OY26 / ATCC MYA-4695 / CBS 11777 / NBRC 106824 / NRRL Y48691)</name>
    <name type="common">Fission yeast</name>
    <dbReference type="NCBI Taxonomy" id="653667"/>
    <lineage>
        <taxon>Eukaryota</taxon>
        <taxon>Fungi</taxon>
        <taxon>Dikarya</taxon>
        <taxon>Ascomycota</taxon>
        <taxon>Taphrinomycotina</taxon>
        <taxon>Schizosaccharomycetes</taxon>
        <taxon>Schizosaccharomycetales</taxon>
        <taxon>Schizosaccharomycetaceae</taxon>
        <taxon>Schizosaccharomyces</taxon>
    </lineage>
</organism>
<proteinExistence type="inferred from homology"/>
<dbReference type="EC" id="1.1.1.1" evidence="3"/>
<gene>
    <name evidence="10" type="ORF">SPOG_02384</name>
</gene>
<evidence type="ECO:0000313" key="11">
    <source>
        <dbReference type="Proteomes" id="UP000015464"/>
    </source>
</evidence>
<protein>
    <recommendedName>
        <fullName evidence="3">alcohol dehydrogenase</fullName>
        <ecNumber evidence="3">1.1.1.1</ecNumber>
    </recommendedName>
</protein>
<evidence type="ECO:0000256" key="8">
    <source>
        <dbReference type="RuleBase" id="RU361277"/>
    </source>
</evidence>
<keyword evidence="11" id="KW-1185">Reference proteome</keyword>
<evidence type="ECO:0000256" key="7">
    <source>
        <dbReference type="ARBA" id="ARBA00023027"/>
    </source>
</evidence>
<dbReference type="InterPro" id="IPR020843">
    <property type="entry name" value="ER"/>
</dbReference>
<keyword evidence="4 8" id="KW-0479">Metal-binding</keyword>
<dbReference type="SMART" id="SM00829">
    <property type="entry name" value="PKS_ER"/>
    <property type="match status" value="1"/>
</dbReference>
<dbReference type="Pfam" id="PF08240">
    <property type="entry name" value="ADH_N"/>
    <property type="match status" value="1"/>
</dbReference>
<name>S9VTK5_SCHCR</name>
<dbReference type="InterPro" id="IPR036291">
    <property type="entry name" value="NAD(P)-bd_dom_sf"/>
</dbReference>
<dbReference type="GO" id="GO:0008270">
    <property type="term" value="F:zinc ion binding"/>
    <property type="evidence" value="ECO:0007669"/>
    <property type="project" value="InterPro"/>
</dbReference>
<dbReference type="eggNOG" id="KOG0023">
    <property type="taxonomic scope" value="Eukaryota"/>
</dbReference>
<evidence type="ECO:0000256" key="2">
    <source>
        <dbReference type="ARBA" id="ARBA00008072"/>
    </source>
</evidence>
<keyword evidence="5 8" id="KW-0862">Zinc</keyword>
<dbReference type="PANTHER" id="PTHR42940">
    <property type="entry name" value="ALCOHOL DEHYDROGENASE 1-RELATED"/>
    <property type="match status" value="1"/>
</dbReference>
<dbReference type="AlphaFoldDB" id="S9VTK5"/>
<dbReference type="InterPro" id="IPR011032">
    <property type="entry name" value="GroES-like_sf"/>
</dbReference>
<dbReference type="InterPro" id="IPR013154">
    <property type="entry name" value="ADH-like_N"/>
</dbReference>
<evidence type="ECO:0000256" key="6">
    <source>
        <dbReference type="ARBA" id="ARBA00023002"/>
    </source>
</evidence>
<comment type="cofactor">
    <cofactor evidence="1 8">
        <name>Zn(2+)</name>
        <dbReference type="ChEBI" id="CHEBI:29105"/>
    </cofactor>
</comment>
<dbReference type="PANTHER" id="PTHR42940:SF3">
    <property type="entry name" value="ALCOHOL DEHYDROGENASE 1-RELATED"/>
    <property type="match status" value="1"/>
</dbReference>
<dbReference type="HOGENOM" id="CLU_026673_20_1_1"/>
<evidence type="ECO:0000256" key="3">
    <source>
        <dbReference type="ARBA" id="ARBA00013190"/>
    </source>
</evidence>
<sequence length="409" mass="43628">MLRYLRSVQKALPLASNALCSTPIKQSLSNRSLASIILVRSYNKGPSNSLHHETRDSLMTRAFSSNAIPSLKEVPKQQIGAVLHNHGGPEQIQFKEIPVPEPQSDEVLVNIKYSGGDWPLSVKMPLVGGHEGAGIVVKTGSAVHNVKVGDRVGIKWMNGTCGQCEYCLSSRESICPDISLSGYSVDGTFQSYAIGNAAHVTPIPQNVPLEVAAPIMCAGVTVYRALKEAGVNPGGWVALPGAGGGLGHLAVQYARAMSMRVLAIDTGSDKEELCKSLGADAFVDFQKESDLIGKVKDLTNGGPHGVLVLSTSAKSYQQATQFARPGSTIVTVSMPADAQLNADIFWLTVKMLKICGSHVGNRLDSIEALEYVSRGLVKPHYKVQPFSTLPGIYKQMSQGAIAGRIVLKI</sequence>
<keyword evidence="6" id="KW-0560">Oxidoreductase</keyword>
<dbReference type="STRING" id="653667.S9VTK5"/>
<dbReference type="SUPFAM" id="SSF50129">
    <property type="entry name" value="GroES-like"/>
    <property type="match status" value="1"/>
</dbReference>
<dbReference type="GeneID" id="25036707"/>
<dbReference type="OrthoDB" id="1879366at2759"/>
<dbReference type="Pfam" id="PF00107">
    <property type="entry name" value="ADH_zinc_N"/>
    <property type="match status" value="1"/>
</dbReference>
<dbReference type="FunFam" id="3.40.50.720:FF:000039">
    <property type="entry name" value="Alcohol dehydrogenase AdhP"/>
    <property type="match status" value="1"/>
</dbReference>
<dbReference type="PROSITE" id="PS00059">
    <property type="entry name" value="ADH_ZINC"/>
    <property type="match status" value="1"/>
</dbReference>
<dbReference type="SUPFAM" id="SSF51735">
    <property type="entry name" value="NAD(P)-binding Rossmann-fold domains"/>
    <property type="match status" value="1"/>
</dbReference>
<feature type="domain" description="Enoyl reductase (ER)" evidence="9">
    <location>
        <begin position="87"/>
        <end position="407"/>
    </location>
</feature>
<dbReference type="RefSeq" id="XP_013023779.1">
    <property type="nucleotide sequence ID" value="XM_013168325.1"/>
</dbReference>
<keyword evidence="7" id="KW-0520">NAD</keyword>
<reference evidence="10 11" key="1">
    <citation type="journal article" date="2011" name="Science">
        <title>Comparative functional genomics of the fission yeasts.</title>
        <authorList>
            <person name="Rhind N."/>
            <person name="Chen Z."/>
            <person name="Yassour M."/>
            <person name="Thompson D.A."/>
            <person name="Haas B.J."/>
            <person name="Habib N."/>
            <person name="Wapinski I."/>
            <person name="Roy S."/>
            <person name="Lin M.F."/>
            <person name="Heiman D.I."/>
            <person name="Young S.K."/>
            <person name="Furuya K."/>
            <person name="Guo Y."/>
            <person name="Pidoux A."/>
            <person name="Chen H.M."/>
            <person name="Robbertse B."/>
            <person name="Goldberg J.M."/>
            <person name="Aoki K."/>
            <person name="Bayne E.H."/>
            <person name="Berlin A.M."/>
            <person name="Desjardins C.A."/>
            <person name="Dobbs E."/>
            <person name="Dukaj L."/>
            <person name="Fan L."/>
            <person name="FitzGerald M.G."/>
            <person name="French C."/>
            <person name="Gujja S."/>
            <person name="Hansen K."/>
            <person name="Keifenheim D."/>
            <person name="Levin J.Z."/>
            <person name="Mosher R.A."/>
            <person name="Mueller C.A."/>
            <person name="Pfiffner J."/>
            <person name="Priest M."/>
            <person name="Russ C."/>
            <person name="Smialowska A."/>
            <person name="Swoboda P."/>
            <person name="Sykes S.M."/>
            <person name="Vaughn M."/>
            <person name="Vengrova S."/>
            <person name="Yoder R."/>
            <person name="Zeng Q."/>
            <person name="Allshire R."/>
            <person name="Baulcombe D."/>
            <person name="Birren B.W."/>
            <person name="Brown W."/>
            <person name="Ekwall K."/>
            <person name="Kellis M."/>
            <person name="Leatherwood J."/>
            <person name="Levin H."/>
            <person name="Margalit H."/>
            <person name="Martienssen R."/>
            <person name="Nieduszynski C.A."/>
            <person name="Spatafora J.W."/>
            <person name="Friedman N."/>
            <person name="Dalgaard J.Z."/>
            <person name="Baumann P."/>
            <person name="Niki H."/>
            <person name="Regev A."/>
            <person name="Nusbaum C."/>
        </authorList>
    </citation>
    <scope>NUCLEOTIDE SEQUENCE [LARGE SCALE GENOMIC DNA]</scope>
    <source>
        <strain evidence="11">OY26 / ATCC MYA-4695 / CBS 11777 / NBRC 106824 / NRRL Y48691</strain>
    </source>
</reference>
<dbReference type="EMBL" id="KE546991">
    <property type="protein sequence ID" value="EPY51208.1"/>
    <property type="molecule type" value="Genomic_DNA"/>
</dbReference>
<dbReference type="InterPro" id="IPR013149">
    <property type="entry name" value="ADH-like_C"/>
</dbReference>
<accession>S9VTK5</accession>
<evidence type="ECO:0000256" key="1">
    <source>
        <dbReference type="ARBA" id="ARBA00001947"/>
    </source>
</evidence>
<evidence type="ECO:0000259" key="9">
    <source>
        <dbReference type="SMART" id="SM00829"/>
    </source>
</evidence>
<comment type="similarity">
    <text evidence="2 8">Belongs to the zinc-containing alcohol dehydrogenase family.</text>
</comment>
<evidence type="ECO:0000313" key="10">
    <source>
        <dbReference type="EMBL" id="EPY51208.1"/>
    </source>
</evidence>
<dbReference type="Gene3D" id="3.40.50.720">
    <property type="entry name" value="NAD(P)-binding Rossmann-like Domain"/>
    <property type="match status" value="1"/>
</dbReference>
<dbReference type="OMA" id="YKGLKMT"/>
<dbReference type="GO" id="GO:0004022">
    <property type="term" value="F:alcohol dehydrogenase (NAD+) activity"/>
    <property type="evidence" value="ECO:0007669"/>
    <property type="project" value="UniProtKB-EC"/>
</dbReference>
<dbReference type="InterPro" id="IPR002328">
    <property type="entry name" value="ADH_Zn_CS"/>
</dbReference>
<dbReference type="CDD" id="cd08297">
    <property type="entry name" value="CAD3"/>
    <property type="match status" value="1"/>
</dbReference>
<dbReference type="Gene3D" id="3.90.180.10">
    <property type="entry name" value="Medium-chain alcohol dehydrogenases, catalytic domain"/>
    <property type="match status" value="1"/>
</dbReference>
<dbReference type="GO" id="GO:0005737">
    <property type="term" value="C:cytoplasm"/>
    <property type="evidence" value="ECO:0007669"/>
    <property type="project" value="TreeGrafter"/>
</dbReference>
<evidence type="ECO:0000256" key="5">
    <source>
        <dbReference type="ARBA" id="ARBA00022833"/>
    </source>
</evidence>
<dbReference type="Proteomes" id="UP000015464">
    <property type="component" value="Unassembled WGS sequence"/>
</dbReference>
<evidence type="ECO:0000256" key="4">
    <source>
        <dbReference type="ARBA" id="ARBA00022723"/>
    </source>
</evidence>